<dbReference type="Gene3D" id="3.30.420.240">
    <property type="match status" value="1"/>
</dbReference>
<organism evidence="3 4">
    <name type="scientific">Terribacillus aidingensis</name>
    <dbReference type="NCBI Taxonomy" id="586416"/>
    <lineage>
        <taxon>Bacteria</taxon>
        <taxon>Bacillati</taxon>
        <taxon>Bacillota</taxon>
        <taxon>Bacilli</taxon>
        <taxon>Bacillales</taxon>
        <taxon>Bacillaceae</taxon>
        <taxon>Terribacillus</taxon>
    </lineage>
</organism>
<dbReference type="OrthoDB" id="1953225at2"/>
<feature type="compositionally biased region" description="Acidic residues" evidence="2">
    <location>
        <begin position="583"/>
        <end position="592"/>
    </location>
</feature>
<dbReference type="Pfam" id="PF03237">
    <property type="entry name" value="Terminase_6N"/>
    <property type="match status" value="1"/>
</dbReference>
<feature type="region of interest" description="Disordered" evidence="2">
    <location>
        <begin position="573"/>
        <end position="592"/>
    </location>
</feature>
<proteinExistence type="predicted"/>
<keyword evidence="4" id="KW-1185">Reference proteome</keyword>
<gene>
    <name evidence="3" type="ORF">SAMN05421503_1437</name>
</gene>
<evidence type="ECO:0000313" key="4">
    <source>
        <dbReference type="Proteomes" id="UP000219356"/>
    </source>
</evidence>
<keyword evidence="1" id="KW-0175">Coiled coil</keyword>
<dbReference type="Proteomes" id="UP000219356">
    <property type="component" value="Unassembled WGS sequence"/>
</dbReference>
<sequence length="592" mass="68517">MSAHQNFQVDRNKAYKGINIFNKGRNFNKKTKSERLMEGIAVWGSFYRSNPQRFVSEYLGINLKLFQCILLYMMMHNHYFMYLASRGQGKTFLTSIFCCVRAILFPETKIIIASGTKGQAREVIEKIDDMRKNSENLAREISDLKTSSNDPKVEFHNGSWIKIVASNDGARSKRANLLIVDEFRMVDFQIISKVLRKFLTAPRSPRYLQKDEYAHLTERNKEIYLSSCWYKVHWSYNRFLTYYKSMMDGSSYFVCGLPYQLAIKERLLMEDQVKDEMSEDDFDEVGWSMEMEALWFGESEKAYFKFEDLEKNRKLSSPLYPLDYYQLLRDSSFKPDPKAPGEIRLLSCDIATMEGTDNDASVYSVLKLVPVSKGRSYERHVVYMESIVGGHTQTQSTRIRQLYEDFNCDYIVLDTQNVGLAIFDLLSQPLFDKERAKEYEPLNCINDEKMQARCVYTSAPKVIYSIKGNASLNSKIAITMKDALKRGKLKLLMHENDGKEVLKSIKGYENLPTETQSQLILPYAQATALINEMINLEGETNPDTGQVKLKEPRSKRKDKYSSVSYGNHIASELERDLNKNSETADDDDLVYY</sequence>
<dbReference type="SUPFAM" id="SSF52540">
    <property type="entry name" value="P-loop containing nucleoside triphosphate hydrolases"/>
    <property type="match status" value="1"/>
</dbReference>
<evidence type="ECO:0000256" key="1">
    <source>
        <dbReference type="SAM" id="Coils"/>
    </source>
</evidence>
<dbReference type="Gene3D" id="3.40.50.300">
    <property type="entry name" value="P-loop containing nucleotide triphosphate hydrolases"/>
    <property type="match status" value="1"/>
</dbReference>
<dbReference type="InterPro" id="IPR027417">
    <property type="entry name" value="P-loop_NTPase"/>
</dbReference>
<evidence type="ECO:0000313" key="3">
    <source>
        <dbReference type="EMBL" id="SNZ09958.1"/>
    </source>
</evidence>
<name>A0A285NL51_9BACI</name>
<dbReference type="RefSeq" id="WP_097040693.1">
    <property type="nucleotide sequence ID" value="NZ_OBEK01000002.1"/>
</dbReference>
<dbReference type="EMBL" id="OBEK01000002">
    <property type="protein sequence ID" value="SNZ09958.1"/>
    <property type="molecule type" value="Genomic_DNA"/>
</dbReference>
<accession>A0A285NL51</accession>
<evidence type="ECO:0000256" key="2">
    <source>
        <dbReference type="SAM" id="MobiDB-lite"/>
    </source>
</evidence>
<protein>
    <submittedName>
        <fullName evidence="3">Terminase-like family protein</fullName>
    </submittedName>
</protein>
<reference evidence="4" key="1">
    <citation type="submission" date="2017-09" db="EMBL/GenBank/DDBJ databases">
        <authorList>
            <person name="Varghese N."/>
            <person name="Submissions S."/>
        </authorList>
    </citation>
    <scope>NUCLEOTIDE SEQUENCE [LARGE SCALE GENOMIC DNA]</scope>
    <source>
        <strain evidence="4">CGMCC 1.8913</strain>
    </source>
</reference>
<feature type="region of interest" description="Disordered" evidence="2">
    <location>
        <begin position="540"/>
        <end position="565"/>
    </location>
</feature>
<feature type="coiled-coil region" evidence="1">
    <location>
        <begin position="120"/>
        <end position="147"/>
    </location>
</feature>
<dbReference type="AlphaFoldDB" id="A0A285NL51"/>